<dbReference type="PANTHER" id="PTHR11360">
    <property type="entry name" value="MONOCARBOXYLATE TRANSPORTER"/>
    <property type="match status" value="1"/>
</dbReference>
<evidence type="ECO:0000313" key="9">
    <source>
        <dbReference type="Proteomes" id="UP001600941"/>
    </source>
</evidence>
<evidence type="ECO:0000256" key="1">
    <source>
        <dbReference type="ARBA" id="ARBA00004651"/>
    </source>
</evidence>
<feature type="transmembrane region" description="Helical" evidence="6">
    <location>
        <begin position="91"/>
        <end position="113"/>
    </location>
</feature>
<evidence type="ECO:0000256" key="5">
    <source>
        <dbReference type="ARBA" id="ARBA00023136"/>
    </source>
</evidence>
<feature type="transmembrane region" description="Helical" evidence="6">
    <location>
        <begin position="119"/>
        <end position="139"/>
    </location>
</feature>
<keyword evidence="9" id="KW-1185">Reference proteome</keyword>
<evidence type="ECO:0000256" key="2">
    <source>
        <dbReference type="ARBA" id="ARBA00022448"/>
    </source>
</evidence>
<evidence type="ECO:0000259" key="7">
    <source>
        <dbReference type="PROSITE" id="PS50850"/>
    </source>
</evidence>
<feature type="transmembrane region" description="Helical" evidence="6">
    <location>
        <begin position="360"/>
        <end position="378"/>
    </location>
</feature>
<organism evidence="8 9">
    <name type="scientific">Blautia parvula</name>
    <dbReference type="NCBI Taxonomy" id="2877527"/>
    <lineage>
        <taxon>Bacteria</taxon>
        <taxon>Bacillati</taxon>
        <taxon>Bacillota</taxon>
        <taxon>Clostridia</taxon>
        <taxon>Lachnospirales</taxon>
        <taxon>Lachnospiraceae</taxon>
        <taxon>Blautia</taxon>
    </lineage>
</organism>
<dbReference type="Gene3D" id="1.20.1250.20">
    <property type="entry name" value="MFS general substrate transporter like domains"/>
    <property type="match status" value="2"/>
</dbReference>
<comment type="subcellular location">
    <subcellularLocation>
        <location evidence="1">Cell membrane</location>
        <topology evidence="1">Multi-pass membrane protein</topology>
    </subcellularLocation>
</comment>
<accession>A0ABQ0BS13</accession>
<dbReference type="InterPro" id="IPR011701">
    <property type="entry name" value="MFS"/>
</dbReference>
<feature type="transmembrane region" description="Helical" evidence="6">
    <location>
        <begin position="263"/>
        <end position="286"/>
    </location>
</feature>
<evidence type="ECO:0000256" key="4">
    <source>
        <dbReference type="ARBA" id="ARBA00022989"/>
    </source>
</evidence>
<dbReference type="InterPro" id="IPR036259">
    <property type="entry name" value="MFS_trans_sf"/>
</dbReference>
<keyword evidence="4 6" id="KW-1133">Transmembrane helix</keyword>
<dbReference type="Pfam" id="PF07690">
    <property type="entry name" value="MFS_1"/>
    <property type="match status" value="1"/>
</dbReference>
<feature type="transmembrane region" description="Helical" evidence="6">
    <location>
        <begin position="324"/>
        <end position="348"/>
    </location>
</feature>
<feature type="transmembrane region" description="Helical" evidence="6">
    <location>
        <begin position="21"/>
        <end position="40"/>
    </location>
</feature>
<dbReference type="InterPro" id="IPR020846">
    <property type="entry name" value="MFS_dom"/>
</dbReference>
<gene>
    <name evidence="8" type="ORF">K340107D12_21160</name>
</gene>
<reference evidence="8 9" key="1">
    <citation type="submission" date="2024-04" db="EMBL/GenBank/DDBJ databases">
        <title>Defined microbial consortia suppress multidrug-resistant proinflammatory Enterobacteriaceae via ecological control.</title>
        <authorList>
            <person name="Furuichi M."/>
            <person name="Kawaguchi T."/>
            <person name="Pust M."/>
            <person name="Yasuma K."/>
            <person name="Plichta D."/>
            <person name="Hasegawa N."/>
            <person name="Ohya T."/>
            <person name="Bhattarai S."/>
            <person name="Sasajima S."/>
            <person name="Aoto Y."/>
            <person name="Tuganbaev T."/>
            <person name="Yaginuma M."/>
            <person name="Ueda M."/>
            <person name="Okahashi N."/>
            <person name="Amafuji K."/>
            <person name="Kiridooshi Y."/>
            <person name="Sugita K."/>
            <person name="Strazar M."/>
            <person name="Skelly A."/>
            <person name="Suda W."/>
            <person name="Hattori M."/>
            <person name="Nakamoto N."/>
            <person name="Caballero S."/>
            <person name="Norman J."/>
            <person name="Olle B."/>
            <person name="Tanoue T."/>
            <person name="Arita M."/>
            <person name="Bucci V."/>
            <person name="Atarashi K."/>
            <person name="Xavier R."/>
            <person name="Honda K."/>
        </authorList>
    </citation>
    <scope>NUCLEOTIDE SEQUENCE [LARGE SCALE GENOMIC DNA]</scope>
    <source>
        <strain evidence="9">k34-0107-D12</strain>
    </source>
</reference>
<sequence>MLPFLNIIGENFMKNVSTRRYVYLVLNFVILLLLGIAYAWSIFVGPLENAYGWTRMQTSLAFTILMVGFSGGSLLAGILAKKIGFSKISMIASLLVGGGLVATAFTSSISVLYVTYGVLAGLGIGMIYNTIVSVIPLWFPDKKGMVTGLLLMGYALSTSILSPICQWLLVSFGPKTTFLTFGILDFVVFLLGSFFMKEPNTAELVELPEIQTTIADQEMKNYTTSEMLHSVKFYVYFLGANFLVMSALGYLNHVAPALQSEMGMSAVTAAYVVSAMSLCNGVARPLAGRMFDKFSIRFVLRVICLIYAVSASLAVFALNSHATWLLVVASCLLLFGYGFQGASLPCVIRRFYGNEYFSMNYSIVSLVSLTASFCPSFVGKMQVLSGSYSLGFAVMAVCCVASIPLMFIAGIEK</sequence>
<keyword evidence="3 6" id="KW-0812">Transmembrane</keyword>
<keyword evidence="5 6" id="KW-0472">Membrane</keyword>
<dbReference type="EMBL" id="BAABZQ010000001">
    <property type="protein sequence ID" value="GAA6499300.1"/>
    <property type="molecule type" value="Genomic_DNA"/>
</dbReference>
<dbReference type="Proteomes" id="UP001600941">
    <property type="component" value="Unassembled WGS sequence"/>
</dbReference>
<protein>
    <submittedName>
        <fullName evidence="8">OFA family MFS transporter</fullName>
    </submittedName>
</protein>
<feature type="transmembrane region" description="Helical" evidence="6">
    <location>
        <begin position="298"/>
        <end position="318"/>
    </location>
</feature>
<dbReference type="PROSITE" id="PS50850">
    <property type="entry name" value="MFS"/>
    <property type="match status" value="1"/>
</dbReference>
<comment type="caution">
    <text evidence="8">The sequence shown here is derived from an EMBL/GenBank/DDBJ whole genome shotgun (WGS) entry which is preliminary data.</text>
</comment>
<feature type="transmembrane region" description="Helical" evidence="6">
    <location>
        <begin position="390"/>
        <end position="411"/>
    </location>
</feature>
<evidence type="ECO:0000313" key="8">
    <source>
        <dbReference type="EMBL" id="GAA6499300.1"/>
    </source>
</evidence>
<dbReference type="InterPro" id="IPR050327">
    <property type="entry name" value="Proton-linked_MCT"/>
</dbReference>
<name>A0ABQ0BS13_9FIRM</name>
<feature type="transmembrane region" description="Helical" evidence="6">
    <location>
        <begin position="60"/>
        <end position="79"/>
    </location>
</feature>
<feature type="transmembrane region" description="Helical" evidence="6">
    <location>
        <begin position="233"/>
        <end position="251"/>
    </location>
</feature>
<evidence type="ECO:0000256" key="3">
    <source>
        <dbReference type="ARBA" id="ARBA00022692"/>
    </source>
</evidence>
<feature type="transmembrane region" description="Helical" evidence="6">
    <location>
        <begin position="151"/>
        <end position="170"/>
    </location>
</feature>
<feature type="domain" description="Major facilitator superfamily (MFS) profile" evidence="7">
    <location>
        <begin position="19"/>
        <end position="413"/>
    </location>
</feature>
<feature type="transmembrane region" description="Helical" evidence="6">
    <location>
        <begin position="176"/>
        <end position="196"/>
    </location>
</feature>
<proteinExistence type="predicted"/>
<evidence type="ECO:0000256" key="6">
    <source>
        <dbReference type="SAM" id="Phobius"/>
    </source>
</evidence>
<dbReference type="SUPFAM" id="SSF103473">
    <property type="entry name" value="MFS general substrate transporter"/>
    <property type="match status" value="1"/>
</dbReference>
<keyword evidence="2" id="KW-0813">Transport</keyword>